<name>A0A644W9E9_9ZZZZ</name>
<organism evidence="1">
    <name type="scientific">bioreactor metagenome</name>
    <dbReference type="NCBI Taxonomy" id="1076179"/>
    <lineage>
        <taxon>unclassified sequences</taxon>
        <taxon>metagenomes</taxon>
        <taxon>ecological metagenomes</taxon>
    </lineage>
</organism>
<reference evidence="1" key="1">
    <citation type="submission" date="2019-08" db="EMBL/GenBank/DDBJ databases">
        <authorList>
            <person name="Kucharzyk K."/>
            <person name="Murdoch R.W."/>
            <person name="Higgins S."/>
            <person name="Loffler F."/>
        </authorList>
    </citation>
    <scope>NUCLEOTIDE SEQUENCE</scope>
</reference>
<accession>A0A644W9E9</accession>
<sequence>MDHLNFRDAALRVCVDAAEGGRLSGQVYAARLAAPLHFSDAGSLVLRIEEVLDGRNFPQAFRRTRTFSAKPAPHAEAMEPERGFSPAEVAVAQGGFATFTVNVTSRHSSTWQGSVDWLDGTPPHPFSSDLEFLRLLDERLPTSG</sequence>
<evidence type="ECO:0000313" key="1">
    <source>
        <dbReference type="EMBL" id="MPM00137.1"/>
    </source>
</evidence>
<proteinExistence type="predicted"/>
<protein>
    <submittedName>
        <fullName evidence="1">Uncharacterized protein</fullName>
    </submittedName>
</protein>
<comment type="caution">
    <text evidence="1">The sequence shown here is derived from an EMBL/GenBank/DDBJ whole genome shotgun (WGS) entry which is preliminary data.</text>
</comment>
<dbReference type="EMBL" id="VSSQ01000710">
    <property type="protein sequence ID" value="MPM00137.1"/>
    <property type="molecule type" value="Genomic_DNA"/>
</dbReference>
<dbReference type="AlphaFoldDB" id="A0A644W9E9"/>
<gene>
    <name evidence="1" type="ORF">SDC9_46360</name>
</gene>